<evidence type="ECO:0000313" key="2">
    <source>
        <dbReference type="EMBL" id="CAD7287768.1"/>
    </source>
</evidence>
<proteinExistence type="predicted"/>
<evidence type="ECO:0000313" key="3">
    <source>
        <dbReference type="Proteomes" id="UP000789803"/>
    </source>
</evidence>
<evidence type="ECO:0000256" key="1">
    <source>
        <dbReference type="SAM" id="MobiDB-lite"/>
    </source>
</evidence>
<sequence length="80" mass="8519">MALPFVAGIAAGALAVVAWNKRDELKTKACESFEKGKELVNDSFKKGKAKVQKLTSKAAKNSTKKPTKKPSATKKVDGKA</sequence>
<evidence type="ECO:0008006" key="4">
    <source>
        <dbReference type="Google" id="ProtNLM"/>
    </source>
</evidence>
<dbReference type="Proteomes" id="UP000789803">
    <property type="component" value="Unassembled WGS sequence"/>
</dbReference>
<feature type="compositionally biased region" description="Basic residues" evidence="1">
    <location>
        <begin position="62"/>
        <end position="72"/>
    </location>
</feature>
<feature type="region of interest" description="Disordered" evidence="1">
    <location>
        <begin position="51"/>
        <end position="80"/>
    </location>
</feature>
<dbReference type="RefSeq" id="WP_229932465.1">
    <property type="nucleotide sequence ID" value="NZ_CAJHOF010000004.1"/>
</dbReference>
<keyword evidence="3" id="KW-1185">Reference proteome</keyword>
<accession>A0ABM8Q4G9</accession>
<protein>
    <recommendedName>
        <fullName evidence="4">YtxH domain-containing protein</fullName>
    </recommendedName>
</protein>
<comment type="caution">
    <text evidence="2">The sequence shown here is derived from an EMBL/GenBank/DDBJ whole genome shotgun (WGS) entry which is preliminary data.</text>
</comment>
<gene>
    <name evidence="2" type="ORF">LMG7974_00649</name>
</gene>
<organism evidence="2 3">
    <name type="scientific">Campylobacter majalis</name>
    <dbReference type="NCBI Taxonomy" id="2790656"/>
    <lineage>
        <taxon>Bacteria</taxon>
        <taxon>Pseudomonadati</taxon>
        <taxon>Campylobacterota</taxon>
        <taxon>Epsilonproteobacteria</taxon>
        <taxon>Campylobacterales</taxon>
        <taxon>Campylobacteraceae</taxon>
        <taxon>Campylobacter</taxon>
    </lineage>
</organism>
<reference evidence="2 3" key="1">
    <citation type="submission" date="2020-11" db="EMBL/GenBank/DDBJ databases">
        <authorList>
            <person name="Peeters C."/>
        </authorList>
    </citation>
    <scope>NUCLEOTIDE SEQUENCE [LARGE SCALE GENOMIC DNA]</scope>
    <source>
        <strain evidence="2 3">LMG 7974</strain>
    </source>
</reference>
<dbReference type="EMBL" id="CAJHOF010000004">
    <property type="protein sequence ID" value="CAD7287768.1"/>
    <property type="molecule type" value="Genomic_DNA"/>
</dbReference>
<name>A0ABM8Q4G9_9BACT</name>